<accession>A0A9W8TA47</accession>
<reference evidence="2" key="1">
    <citation type="submission" date="2022-10" db="EMBL/GenBank/DDBJ databases">
        <title>Tapping the CABI collections for fungal endophytes: first genome assemblies for Collariella, Neodidymelliopsis, Ascochyta clinopodiicola, Didymella pomorum, Didymosphaeria variabile, Neocosmospora piperis and Neocucurbitaria cava.</title>
        <authorList>
            <person name="Hill R."/>
        </authorList>
    </citation>
    <scope>NUCLEOTIDE SEQUENCE</scope>
    <source>
        <strain evidence="2">IMI 366586</strain>
    </source>
</reference>
<gene>
    <name evidence="2" type="ORF">N0V84_012527</name>
</gene>
<name>A0A9W8TA47_9HYPO</name>
<dbReference type="OrthoDB" id="5401786at2759"/>
<feature type="region of interest" description="Disordered" evidence="1">
    <location>
        <begin position="127"/>
        <end position="147"/>
    </location>
</feature>
<protein>
    <submittedName>
        <fullName evidence="2">Uncharacterized protein</fullName>
    </submittedName>
</protein>
<evidence type="ECO:0000256" key="1">
    <source>
        <dbReference type="SAM" id="MobiDB-lite"/>
    </source>
</evidence>
<dbReference type="Proteomes" id="UP001140502">
    <property type="component" value="Unassembled WGS sequence"/>
</dbReference>
<evidence type="ECO:0000313" key="2">
    <source>
        <dbReference type="EMBL" id="KAJ4307737.1"/>
    </source>
</evidence>
<dbReference type="AlphaFoldDB" id="A0A9W8TA47"/>
<proteinExistence type="predicted"/>
<dbReference type="EMBL" id="JAPEUR010000648">
    <property type="protein sequence ID" value="KAJ4307737.1"/>
    <property type="molecule type" value="Genomic_DNA"/>
</dbReference>
<sequence>MDEAKQGDTCTVDRILAIILEDPARLDRARERSLLDPRKDPNLRPVHQWKLTRDRDASMPCKQFGDEVNEELNRLAQDDADRTHSIPCHTYNHHLVAEENVKKKWKVEGIWNDKWTPLGPDPWLWKHEESLSSGSPATDQQRREREASRPFHRFMYQVSQERQRIQEPFMRFVRLRAKHSRPVEGAPPIDETNIPETWASLDINARAYQRVKDAWVERGIWYDKWGVLPGMTWKHEHSLEDMLLEELGPSPPAEDVGLSEPVPAASSVPNNGTHERAGGERPFEEWHTLIALQGPVYCVLIALAFSVTAFWVPTTFAHTADSV</sequence>
<feature type="region of interest" description="Disordered" evidence="1">
    <location>
        <begin position="250"/>
        <end position="279"/>
    </location>
</feature>
<keyword evidence="3" id="KW-1185">Reference proteome</keyword>
<evidence type="ECO:0000313" key="3">
    <source>
        <dbReference type="Proteomes" id="UP001140502"/>
    </source>
</evidence>
<comment type="caution">
    <text evidence="2">The sequence shown here is derived from an EMBL/GenBank/DDBJ whole genome shotgun (WGS) entry which is preliminary data.</text>
</comment>
<organism evidence="2 3">
    <name type="scientific">Fusarium piperis</name>
    <dbReference type="NCBI Taxonomy" id="1435070"/>
    <lineage>
        <taxon>Eukaryota</taxon>
        <taxon>Fungi</taxon>
        <taxon>Dikarya</taxon>
        <taxon>Ascomycota</taxon>
        <taxon>Pezizomycotina</taxon>
        <taxon>Sordariomycetes</taxon>
        <taxon>Hypocreomycetidae</taxon>
        <taxon>Hypocreales</taxon>
        <taxon>Nectriaceae</taxon>
        <taxon>Fusarium</taxon>
        <taxon>Fusarium solani species complex</taxon>
    </lineage>
</organism>